<evidence type="ECO:0000256" key="2">
    <source>
        <dbReference type="ARBA" id="ARBA00007977"/>
    </source>
</evidence>
<keyword evidence="4 7" id="KW-0812">Transmembrane</keyword>
<dbReference type="Proteomes" id="UP000632154">
    <property type="component" value="Unassembled WGS sequence"/>
</dbReference>
<feature type="transmembrane region" description="Helical" evidence="7">
    <location>
        <begin position="292"/>
        <end position="311"/>
    </location>
</feature>
<feature type="transmembrane region" description="Helical" evidence="7">
    <location>
        <begin position="15"/>
        <end position="34"/>
    </location>
</feature>
<accession>A0ABQ3KAT5</accession>
<feature type="transmembrane region" description="Helical" evidence="7">
    <location>
        <begin position="70"/>
        <end position="90"/>
    </location>
</feature>
<keyword evidence="6 7" id="KW-0472">Membrane</keyword>
<evidence type="ECO:0000313" key="8">
    <source>
        <dbReference type="EMBL" id="GHG02738.1"/>
    </source>
</evidence>
<feature type="transmembrane region" description="Helical" evidence="7">
    <location>
        <begin position="97"/>
        <end position="122"/>
    </location>
</feature>
<feature type="transmembrane region" description="Helical" evidence="7">
    <location>
        <begin position="231"/>
        <end position="249"/>
    </location>
</feature>
<feature type="transmembrane region" description="Helical" evidence="7">
    <location>
        <begin position="163"/>
        <end position="181"/>
    </location>
</feature>
<reference evidence="9" key="1">
    <citation type="journal article" date="2019" name="Int. J. Syst. Evol. Microbiol.">
        <title>The Global Catalogue of Microorganisms (GCM) 10K type strain sequencing project: providing services to taxonomists for standard genome sequencing and annotation.</title>
        <authorList>
            <consortium name="The Broad Institute Genomics Platform"/>
            <consortium name="The Broad Institute Genome Sequencing Center for Infectious Disease"/>
            <person name="Wu L."/>
            <person name="Ma J."/>
        </authorList>
    </citation>
    <scope>NUCLEOTIDE SEQUENCE [LARGE SCALE GENOMIC DNA]</scope>
    <source>
        <strain evidence="9">CGMCC 1.18439</strain>
    </source>
</reference>
<feature type="transmembrane region" description="Helical" evidence="7">
    <location>
        <begin position="261"/>
        <end position="286"/>
    </location>
</feature>
<proteinExistence type="inferred from homology"/>
<keyword evidence="5 7" id="KW-1133">Transmembrane helix</keyword>
<keyword evidence="3" id="KW-1003">Cell membrane</keyword>
<dbReference type="InterPro" id="IPR004630">
    <property type="entry name" value="UPF0324_YeiH-like"/>
</dbReference>
<evidence type="ECO:0000256" key="6">
    <source>
        <dbReference type="ARBA" id="ARBA00023136"/>
    </source>
</evidence>
<protein>
    <submittedName>
        <fullName evidence="8">UPF0324 membrane protein</fullName>
    </submittedName>
</protein>
<name>A0ABQ3KAT5_9DEIO</name>
<dbReference type="InterPro" id="IPR018383">
    <property type="entry name" value="UPF0324_pro"/>
</dbReference>
<feature type="transmembrane region" description="Helical" evidence="7">
    <location>
        <begin position="134"/>
        <end position="151"/>
    </location>
</feature>
<dbReference type="EMBL" id="BNAL01000015">
    <property type="protein sequence ID" value="GHG02738.1"/>
    <property type="molecule type" value="Genomic_DNA"/>
</dbReference>
<dbReference type="RefSeq" id="WP_189642944.1">
    <property type="nucleotide sequence ID" value="NZ_BNAL01000015.1"/>
</dbReference>
<dbReference type="PANTHER" id="PTHR30106:SF2">
    <property type="entry name" value="UPF0324 INNER MEMBRANE PROTEIN YEIH"/>
    <property type="match status" value="1"/>
</dbReference>
<feature type="transmembrane region" description="Helical" evidence="7">
    <location>
        <begin position="323"/>
        <end position="345"/>
    </location>
</feature>
<comment type="similarity">
    <text evidence="2">Belongs to the UPF0324 family.</text>
</comment>
<evidence type="ECO:0000313" key="9">
    <source>
        <dbReference type="Proteomes" id="UP000632154"/>
    </source>
</evidence>
<evidence type="ECO:0000256" key="1">
    <source>
        <dbReference type="ARBA" id="ARBA00004651"/>
    </source>
</evidence>
<keyword evidence="9" id="KW-1185">Reference proteome</keyword>
<dbReference type="PANTHER" id="PTHR30106">
    <property type="entry name" value="INNER MEMBRANE PROTEIN YEIH-RELATED"/>
    <property type="match status" value="1"/>
</dbReference>
<dbReference type="NCBIfam" id="TIGR00698">
    <property type="entry name" value="YeiH family putative sulfate export transporter"/>
    <property type="match status" value="1"/>
</dbReference>
<organism evidence="8 9">
    <name type="scientific">Deinococcus piscis</name>
    <dbReference type="NCBI Taxonomy" id="394230"/>
    <lineage>
        <taxon>Bacteria</taxon>
        <taxon>Thermotogati</taxon>
        <taxon>Deinococcota</taxon>
        <taxon>Deinococci</taxon>
        <taxon>Deinococcales</taxon>
        <taxon>Deinococcaceae</taxon>
        <taxon>Deinococcus</taxon>
    </lineage>
</organism>
<comment type="caution">
    <text evidence="8">The sequence shown here is derived from an EMBL/GenBank/DDBJ whole genome shotgun (WGS) entry which is preliminary data.</text>
</comment>
<evidence type="ECO:0000256" key="4">
    <source>
        <dbReference type="ARBA" id="ARBA00022692"/>
    </source>
</evidence>
<comment type="subcellular location">
    <subcellularLocation>
        <location evidence="1">Cell membrane</location>
        <topology evidence="1">Multi-pass membrane protein</topology>
    </subcellularLocation>
</comment>
<feature type="transmembrane region" description="Helical" evidence="7">
    <location>
        <begin position="46"/>
        <end position="64"/>
    </location>
</feature>
<gene>
    <name evidence="8" type="ORF">GCM10017783_13760</name>
</gene>
<evidence type="ECO:0000256" key="7">
    <source>
        <dbReference type="SAM" id="Phobius"/>
    </source>
</evidence>
<evidence type="ECO:0000256" key="5">
    <source>
        <dbReference type="ARBA" id="ARBA00022989"/>
    </source>
</evidence>
<evidence type="ECO:0000256" key="3">
    <source>
        <dbReference type="ARBA" id="ARBA00022475"/>
    </source>
</evidence>
<dbReference type="Pfam" id="PF03601">
    <property type="entry name" value="Cons_hypoth698"/>
    <property type="match status" value="1"/>
</dbReference>
<sequence length="347" mass="36086">MSVPFSPPLPAAPVALWPGVLLCLVVSALSLWLGQLPGLAHMGLSPLTLAIVLGLVAGNLWPQLTSGTRAAGITFSKGTLLRTGIVLYGFRLTLHQLLGIGWAGLVADTLMLTSTFFLTYLLGTRVFRLDAQTSALIGAGSSICGAAAVLATQPVVRGRADQVTVAVATLVLYGTAGIFLYPQMAALGIWPFGGAAYGIYIGSSVHEVAQVVAAGQAISPEVADAAVTAKMLRVMLLAPFLLALAAWWSRRTPQAQGEPRAPISVPWFAFGFVAVTLLNSALALPAAVTAGLIWLDTALLTAAMAALGLTTQLRTLLQAGVKPLLLGFAVFVWLVVGGGLLQTWLQR</sequence>